<keyword evidence="3" id="KW-0963">Cytoplasm</keyword>
<dbReference type="SUPFAM" id="SSF51351">
    <property type="entry name" value="Triosephosphate isomerase (TIM)"/>
    <property type="match status" value="1"/>
</dbReference>
<dbReference type="EMBL" id="LCBA01000014">
    <property type="protein sequence ID" value="KKS00962.1"/>
    <property type="molecule type" value="Genomic_DNA"/>
</dbReference>
<dbReference type="PATRIC" id="fig|1619023.3.peg.292"/>
<dbReference type="CDD" id="cd00311">
    <property type="entry name" value="TIM"/>
    <property type="match status" value="1"/>
</dbReference>
<dbReference type="InterPro" id="IPR035990">
    <property type="entry name" value="TIM_sf"/>
</dbReference>
<comment type="catalytic activity">
    <reaction evidence="3">
        <text>D-glyceraldehyde 3-phosphate = dihydroxyacetone phosphate</text>
        <dbReference type="Rhea" id="RHEA:18585"/>
        <dbReference type="ChEBI" id="CHEBI:57642"/>
        <dbReference type="ChEBI" id="CHEBI:59776"/>
        <dbReference type="EC" id="5.3.1.1"/>
    </reaction>
</comment>
<organism evidence="4 5">
    <name type="scientific">Candidatus Yanofskybacteria bacterium GW2011_GWA2_41_22</name>
    <dbReference type="NCBI Taxonomy" id="1619023"/>
    <lineage>
        <taxon>Bacteria</taxon>
        <taxon>Candidatus Yanofskyibacteriota</taxon>
    </lineage>
</organism>
<keyword evidence="2 3" id="KW-0413">Isomerase</keyword>
<dbReference type="Gene3D" id="3.20.20.70">
    <property type="entry name" value="Aldolase class I"/>
    <property type="match status" value="1"/>
</dbReference>
<reference evidence="4 5" key="1">
    <citation type="journal article" date="2015" name="Nature">
        <title>rRNA introns, odd ribosomes, and small enigmatic genomes across a large radiation of phyla.</title>
        <authorList>
            <person name="Brown C.T."/>
            <person name="Hug L.A."/>
            <person name="Thomas B.C."/>
            <person name="Sharon I."/>
            <person name="Castelle C.J."/>
            <person name="Singh A."/>
            <person name="Wilkins M.J."/>
            <person name="Williams K.H."/>
            <person name="Banfield J.F."/>
        </authorList>
    </citation>
    <scope>NUCLEOTIDE SEQUENCE [LARGE SCALE GENOMIC DNA]</scope>
</reference>
<dbReference type="GO" id="GO:0046166">
    <property type="term" value="P:glyceraldehyde-3-phosphate biosynthetic process"/>
    <property type="evidence" value="ECO:0007669"/>
    <property type="project" value="TreeGrafter"/>
</dbReference>
<keyword evidence="3" id="KW-0324">Glycolysis</keyword>
<comment type="similarity">
    <text evidence="1 3">Belongs to the triosephosphate isomerase family.</text>
</comment>
<protein>
    <recommendedName>
        <fullName evidence="3">Triosephosphate isomerase</fullName>
        <ecNumber evidence="3">5.3.1.1</ecNumber>
    </recommendedName>
</protein>
<evidence type="ECO:0000256" key="1">
    <source>
        <dbReference type="ARBA" id="ARBA00007422"/>
    </source>
</evidence>
<dbReference type="GO" id="GO:0004807">
    <property type="term" value="F:triose-phosphate isomerase activity"/>
    <property type="evidence" value="ECO:0007669"/>
    <property type="project" value="UniProtKB-EC"/>
</dbReference>
<dbReference type="AlphaFoldDB" id="A0A0G0VMV5"/>
<evidence type="ECO:0000313" key="5">
    <source>
        <dbReference type="Proteomes" id="UP000033903"/>
    </source>
</evidence>
<proteinExistence type="inferred from homology"/>
<comment type="caution">
    <text evidence="4">The sequence shown here is derived from an EMBL/GenBank/DDBJ whole genome shotgun (WGS) entry which is preliminary data.</text>
</comment>
<dbReference type="UniPathway" id="UPA00109">
    <property type="reaction ID" value="UER00189"/>
</dbReference>
<dbReference type="GO" id="GO:0005829">
    <property type="term" value="C:cytosol"/>
    <property type="evidence" value="ECO:0007669"/>
    <property type="project" value="TreeGrafter"/>
</dbReference>
<gene>
    <name evidence="4" type="ORF">UU54_C0014G0007</name>
</gene>
<evidence type="ECO:0000256" key="2">
    <source>
        <dbReference type="ARBA" id="ARBA00023235"/>
    </source>
</evidence>
<evidence type="ECO:0000256" key="3">
    <source>
        <dbReference type="RuleBase" id="RU363013"/>
    </source>
</evidence>
<evidence type="ECO:0000313" key="4">
    <source>
        <dbReference type="EMBL" id="KKS00962.1"/>
    </source>
</evidence>
<dbReference type="PANTHER" id="PTHR21139">
    <property type="entry name" value="TRIOSEPHOSPHATE ISOMERASE"/>
    <property type="match status" value="1"/>
</dbReference>
<dbReference type="GO" id="GO:0006096">
    <property type="term" value="P:glycolytic process"/>
    <property type="evidence" value="ECO:0007669"/>
    <property type="project" value="UniProtKB-UniPathway"/>
</dbReference>
<accession>A0A0G0VMV5</accession>
<dbReference type="Proteomes" id="UP000033903">
    <property type="component" value="Unassembled WGS sequence"/>
</dbReference>
<comment type="pathway">
    <text evidence="3">Carbohydrate degradation; glycolysis; D-glyceraldehyde 3-phosphate from glycerone phosphate: step 1/1.</text>
</comment>
<keyword evidence="3" id="KW-0312">Gluconeogenesis</keyword>
<dbReference type="PROSITE" id="PS51440">
    <property type="entry name" value="TIM_2"/>
    <property type="match status" value="1"/>
</dbReference>
<comment type="subcellular location">
    <subcellularLocation>
        <location evidence="3">Cytoplasm</location>
    </subcellularLocation>
</comment>
<comment type="pathway">
    <text evidence="3">Carbohydrate biosynthesis; gluconeogenesis.</text>
</comment>
<dbReference type="UniPathway" id="UPA00138"/>
<dbReference type="PANTHER" id="PTHR21139:SF42">
    <property type="entry name" value="TRIOSEPHOSPHATE ISOMERASE"/>
    <property type="match status" value="1"/>
</dbReference>
<comment type="subunit">
    <text evidence="3">Homodimer.</text>
</comment>
<sequence>MTKKLIVANWKILPKTLADAEGILERVNDYLESLGETKEFSLVFCPPSVFLEEVGKILTTSHFEHEASLGAQDTAEDLKKLNVRYVIVGHSDRRWGLGESDEIVNEKLKLVLQNEMIPVVCLGERTRDGDYKSFLENQTLKTFDGLSADDIGKCIIAYEPVWAISTELNAKPDTPESAIESIKIIRDFLISDRRLAIGDLRILYGGSVNSQNIRDFIIHDEISGVLVGGASVDKEEFVKILEVVSKNL</sequence>
<dbReference type="InterPro" id="IPR013785">
    <property type="entry name" value="Aldolase_TIM"/>
</dbReference>
<dbReference type="GO" id="GO:0006094">
    <property type="term" value="P:gluconeogenesis"/>
    <property type="evidence" value="ECO:0007669"/>
    <property type="project" value="UniProtKB-UniPathway"/>
</dbReference>
<dbReference type="Pfam" id="PF00121">
    <property type="entry name" value="TIM"/>
    <property type="match status" value="1"/>
</dbReference>
<dbReference type="GO" id="GO:0019563">
    <property type="term" value="P:glycerol catabolic process"/>
    <property type="evidence" value="ECO:0007669"/>
    <property type="project" value="TreeGrafter"/>
</dbReference>
<dbReference type="EC" id="5.3.1.1" evidence="3"/>
<dbReference type="InterPro" id="IPR000652">
    <property type="entry name" value="Triosephosphate_isomerase"/>
</dbReference>
<name>A0A0G0VMV5_9BACT</name>